<feature type="coiled-coil region" evidence="1">
    <location>
        <begin position="238"/>
        <end position="293"/>
    </location>
</feature>
<accession>A0A5J9W211</accession>
<gene>
    <name evidence="2" type="ORF">EJB05_15465</name>
</gene>
<keyword evidence="1" id="KW-0175">Coiled coil</keyword>
<dbReference type="AlphaFoldDB" id="A0A5J9W211"/>
<dbReference type="Gramene" id="TVU41906">
    <property type="protein sequence ID" value="TVU41906"/>
    <property type="gene ID" value="EJB05_15465"/>
</dbReference>
<keyword evidence="3" id="KW-1185">Reference proteome</keyword>
<dbReference type="EMBL" id="RWGY01000007">
    <property type="protein sequence ID" value="TVU41906.1"/>
    <property type="molecule type" value="Genomic_DNA"/>
</dbReference>
<dbReference type="Proteomes" id="UP000324897">
    <property type="component" value="Chromosome 4"/>
</dbReference>
<comment type="caution">
    <text evidence="2">The sequence shown here is derived from an EMBL/GenBank/DDBJ whole genome shotgun (WGS) entry which is preliminary data.</text>
</comment>
<evidence type="ECO:0000256" key="1">
    <source>
        <dbReference type="SAM" id="Coils"/>
    </source>
</evidence>
<evidence type="ECO:0000313" key="2">
    <source>
        <dbReference type="EMBL" id="TVU41906.1"/>
    </source>
</evidence>
<sequence>MGEPMNTEIETEPDEKLGMEHSASLPKLSHIPATASIIQGGNEVEEQEIAPDHPILATSEKRDTKTLTPISEEIFAFLNCNGNYRASTPLSLPPMTPTRSGPPASKIKRMETTLTFIPSSETQNMEIELVKETSSSQGWTPDLSMLSPLVQREAISPDHAAPMQRQATSVAPVLDEMSIETQANSPFMPAAFTAVASSGPISVQTSVRCDKNLSNELLSICRENAERMWQCIDSYMSQSQVHKEVTRLKEELQNAMSEKNAAFERARVLENILKEQNERLQIESERSQAIEAACLEMLQEYRELARLKEFAMSEKDVELTSLKYSSSMIEERNVELEQRNTVLEDQIDHVNRLLQAEKLNSKNLSEQLGKTVNEKDKLMEDLTAYNDVLARIKGITHAELTATPSQLNEKCEEQAERLYSESNWSQATEATLRELLREYRAQKSEASDKVEELTSLKHNNTMLRERSIEAKQRNDELKTYNGGLDMIQGCIRRSLTARISRLRQASTTVKVGHYEDLLARIDALGQVNEHLPKISETIEIAASLSAYSAAASIFVSLRAYHGDNFDLQRLLLPLHLNRQEYARIRNAVDPLAAQVAQKYEVCKR</sequence>
<feature type="coiled-coil region" evidence="1">
    <location>
        <begin position="326"/>
        <end position="381"/>
    </location>
</feature>
<name>A0A5J9W211_9POAL</name>
<organism evidence="2 3">
    <name type="scientific">Eragrostis curvula</name>
    <name type="common">weeping love grass</name>
    <dbReference type="NCBI Taxonomy" id="38414"/>
    <lineage>
        <taxon>Eukaryota</taxon>
        <taxon>Viridiplantae</taxon>
        <taxon>Streptophyta</taxon>
        <taxon>Embryophyta</taxon>
        <taxon>Tracheophyta</taxon>
        <taxon>Spermatophyta</taxon>
        <taxon>Magnoliopsida</taxon>
        <taxon>Liliopsida</taxon>
        <taxon>Poales</taxon>
        <taxon>Poaceae</taxon>
        <taxon>PACMAD clade</taxon>
        <taxon>Chloridoideae</taxon>
        <taxon>Eragrostideae</taxon>
        <taxon>Eragrostidinae</taxon>
        <taxon>Eragrostis</taxon>
    </lineage>
</organism>
<protein>
    <submittedName>
        <fullName evidence="2">Uncharacterized protein</fullName>
    </submittedName>
</protein>
<feature type="coiled-coil region" evidence="1">
    <location>
        <begin position="425"/>
        <end position="456"/>
    </location>
</feature>
<evidence type="ECO:0000313" key="3">
    <source>
        <dbReference type="Proteomes" id="UP000324897"/>
    </source>
</evidence>
<reference evidence="2 3" key="1">
    <citation type="journal article" date="2019" name="Sci. Rep.">
        <title>A high-quality genome of Eragrostis curvula grass provides insights into Poaceae evolution and supports new strategies to enhance forage quality.</title>
        <authorList>
            <person name="Carballo J."/>
            <person name="Santos B.A.C.M."/>
            <person name="Zappacosta D."/>
            <person name="Garbus I."/>
            <person name="Selva J.P."/>
            <person name="Gallo C.A."/>
            <person name="Diaz A."/>
            <person name="Albertini E."/>
            <person name="Caccamo M."/>
            <person name="Echenique V."/>
        </authorList>
    </citation>
    <scope>NUCLEOTIDE SEQUENCE [LARGE SCALE GENOMIC DNA]</scope>
    <source>
        <strain evidence="3">cv. Victoria</strain>
        <tissue evidence="2">Leaf</tissue>
    </source>
</reference>
<proteinExistence type="predicted"/>
<dbReference type="OrthoDB" id="1305878at2759"/>